<keyword evidence="3" id="KW-1185">Reference proteome</keyword>
<evidence type="ECO:0000256" key="1">
    <source>
        <dbReference type="SAM" id="Phobius"/>
    </source>
</evidence>
<feature type="transmembrane region" description="Helical" evidence="1">
    <location>
        <begin position="7"/>
        <end position="25"/>
    </location>
</feature>
<sequence length="63" mass="6904">MKREQLPLYVVALAVLIVGLAFAGVPPGTLIVLPLVLACPLMMFFMMRGVQDHDDHKHQHGAP</sequence>
<keyword evidence="1" id="KW-0812">Transmembrane</keyword>
<dbReference type="InterPro" id="IPR021682">
    <property type="entry name" value="DUF2933"/>
</dbReference>
<dbReference type="RefSeq" id="WP_136432121.1">
    <property type="nucleotide sequence ID" value="NZ_JBHSNS010000011.1"/>
</dbReference>
<evidence type="ECO:0000313" key="3">
    <source>
        <dbReference type="Proteomes" id="UP001596072"/>
    </source>
</evidence>
<gene>
    <name evidence="2" type="ORF">ACFPQB_18070</name>
</gene>
<dbReference type="Pfam" id="PF11666">
    <property type="entry name" value="DUF2933"/>
    <property type="match status" value="1"/>
</dbReference>
<reference evidence="3" key="1">
    <citation type="journal article" date="2019" name="Int. J. Syst. Evol. Microbiol.">
        <title>The Global Catalogue of Microorganisms (GCM) 10K type strain sequencing project: providing services to taxonomists for standard genome sequencing and annotation.</title>
        <authorList>
            <consortium name="The Broad Institute Genomics Platform"/>
            <consortium name="The Broad Institute Genome Sequencing Center for Infectious Disease"/>
            <person name="Wu L."/>
            <person name="Ma J."/>
        </authorList>
    </citation>
    <scope>NUCLEOTIDE SEQUENCE [LARGE SCALE GENOMIC DNA]</scope>
    <source>
        <strain evidence="3">YIM 94188</strain>
    </source>
</reference>
<keyword evidence="1" id="KW-0472">Membrane</keyword>
<dbReference type="Proteomes" id="UP001596072">
    <property type="component" value="Unassembled WGS sequence"/>
</dbReference>
<evidence type="ECO:0000313" key="2">
    <source>
        <dbReference type="EMBL" id="MFC5730833.1"/>
    </source>
</evidence>
<feature type="transmembrane region" description="Helical" evidence="1">
    <location>
        <begin position="31"/>
        <end position="50"/>
    </location>
</feature>
<keyword evidence="1" id="KW-1133">Transmembrane helix</keyword>
<name>A0ABW0ZNZ9_9ACTN</name>
<comment type="caution">
    <text evidence="2">The sequence shown here is derived from an EMBL/GenBank/DDBJ whole genome shotgun (WGS) entry which is preliminary data.</text>
</comment>
<dbReference type="EMBL" id="JBHSNS010000011">
    <property type="protein sequence ID" value="MFC5730833.1"/>
    <property type="molecule type" value="Genomic_DNA"/>
</dbReference>
<accession>A0ABW0ZNZ9</accession>
<protein>
    <submittedName>
        <fullName evidence="2">DUF2933 domain-containing protein</fullName>
    </submittedName>
</protein>
<proteinExistence type="predicted"/>
<organism evidence="2 3">
    <name type="scientific">Nocardioides vastitatis</name>
    <dbReference type="NCBI Taxonomy" id="2568655"/>
    <lineage>
        <taxon>Bacteria</taxon>
        <taxon>Bacillati</taxon>
        <taxon>Actinomycetota</taxon>
        <taxon>Actinomycetes</taxon>
        <taxon>Propionibacteriales</taxon>
        <taxon>Nocardioidaceae</taxon>
        <taxon>Nocardioides</taxon>
    </lineage>
</organism>